<comment type="caution">
    <text evidence="6">The sequence shown here is derived from an EMBL/GenBank/DDBJ whole genome shotgun (WGS) entry which is preliminary data.</text>
</comment>
<keyword evidence="6" id="KW-0687">Ribonucleoprotein</keyword>
<dbReference type="AlphaFoldDB" id="A0A928VLQ6"/>
<keyword evidence="3" id="KW-0808">Transferase</keyword>
<gene>
    <name evidence="6" type="primary">rimI</name>
    <name evidence="6" type="ORF">IQ266_14160</name>
</gene>
<dbReference type="PANTHER" id="PTHR43420">
    <property type="entry name" value="ACETYLTRANSFERASE"/>
    <property type="match status" value="1"/>
</dbReference>
<protein>
    <submittedName>
        <fullName evidence="6">Ribosomal protein S18-alanine N-acetyltransferase</fullName>
    </submittedName>
</protein>
<dbReference type="PANTHER" id="PTHR43420:SF44">
    <property type="entry name" value="ACETYLTRANSFERASE YPEA"/>
    <property type="match status" value="1"/>
</dbReference>
<dbReference type="Proteomes" id="UP000625316">
    <property type="component" value="Unassembled WGS sequence"/>
</dbReference>
<evidence type="ECO:0000256" key="2">
    <source>
        <dbReference type="ARBA" id="ARBA00022490"/>
    </source>
</evidence>
<dbReference type="Gene3D" id="3.40.630.30">
    <property type="match status" value="1"/>
</dbReference>
<evidence type="ECO:0000256" key="1">
    <source>
        <dbReference type="ARBA" id="ARBA00005395"/>
    </source>
</evidence>
<accession>A0A928VLQ6</accession>
<dbReference type="CDD" id="cd04301">
    <property type="entry name" value="NAT_SF"/>
    <property type="match status" value="1"/>
</dbReference>
<keyword evidence="7" id="KW-1185">Reference proteome</keyword>
<dbReference type="NCBIfam" id="TIGR01575">
    <property type="entry name" value="rimI"/>
    <property type="match status" value="1"/>
</dbReference>
<keyword evidence="2" id="KW-0963">Cytoplasm</keyword>
<evidence type="ECO:0000259" key="5">
    <source>
        <dbReference type="PROSITE" id="PS51186"/>
    </source>
</evidence>
<dbReference type="InterPro" id="IPR016181">
    <property type="entry name" value="Acyl_CoA_acyltransferase"/>
</dbReference>
<name>A0A928VLQ6_9CYAN</name>
<dbReference type="InterPro" id="IPR006464">
    <property type="entry name" value="AcTrfase_RimI/Ard1"/>
</dbReference>
<comment type="similarity">
    <text evidence="1">Belongs to the acetyltransferase family. RimI subfamily.</text>
</comment>
<dbReference type="EMBL" id="JADEXQ010000046">
    <property type="protein sequence ID" value="MBE9030876.1"/>
    <property type="molecule type" value="Genomic_DNA"/>
</dbReference>
<reference evidence="6" key="1">
    <citation type="submission" date="2020-10" db="EMBL/GenBank/DDBJ databases">
        <authorList>
            <person name="Castelo-Branco R."/>
            <person name="Eusebio N."/>
            <person name="Adriana R."/>
            <person name="Vieira A."/>
            <person name="Brugerolle De Fraissinette N."/>
            <person name="Rezende De Castro R."/>
            <person name="Schneider M.P."/>
            <person name="Vasconcelos V."/>
            <person name="Leao P.N."/>
        </authorList>
    </citation>
    <scope>NUCLEOTIDE SEQUENCE</scope>
    <source>
        <strain evidence="6">LEGE 11480</strain>
    </source>
</reference>
<evidence type="ECO:0000256" key="3">
    <source>
        <dbReference type="ARBA" id="ARBA00022679"/>
    </source>
</evidence>
<keyword evidence="6" id="KW-0689">Ribosomal protein</keyword>
<keyword evidence="4" id="KW-0012">Acyltransferase</keyword>
<dbReference type="Pfam" id="PF00583">
    <property type="entry name" value="Acetyltransf_1"/>
    <property type="match status" value="1"/>
</dbReference>
<dbReference type="InterPro" id="IPR000182">
    <property type="entry name" value="GNAT_dom"/>
</dbReference>
<dbReference type="GO" id="GO:0005840">
    <property type="term" value="C:ribosome"/>
    <property type="evidence" value="ECO:0007669"/>
    <property type="project" value="UniProtKB-KW"/>
</dbReference>
<dbReference type="PROSITE" id="PS51186">
    <property type="entry name" value="GNAT"/>
    <property type="match status" value="1"/>
</dbReference>
<evidence type="ECO:0000313" key="6">
    <source>
        <dbReference type="EMBL" id="MBE9030876.1"/>
    </source>
</evidence>
<proteinExistence type="inferred from homology"/>
<organism evidence="6 7">
    <name type="scientific">Romeriopsis navalis LEGE 11480</name>
    <dbReference type="NCBI Taxonomy" id="2777977"/>
    <lineage>
        <taxon>Bacteria</taxon>
        <taxon>Bacillati</taxon>
        <taxon>Cyanobacteriota</taxon>
        <taxon>Cyanophyceae</taxon>
        <taxon>Leptolyngbyales</taxon>
        <taxon>Leptolyngbyaceae</taxon>
        <taxon>Romeriopsis</taxon>
        <taxon>Romeriopsis navalis</taxon>
    </lineage>
</organism>
<dbReference type="GO" id="GO:0008080">
    <property type="term" value="F:N-acetyltransferase activity"/>
    <property type="evidence" value="ECO:0007669"/>
    <property type="project" value="InterPro"/>
</dbReference>
<dbReference type="InterPro" id="IPR050680">
    <property type="entry name" value="YpeA/RimI_acetyltransf"/>
</dbReference>
<dbReference type="SUPFAM" id="SSF55729">
    <property type="entry name" value="Acyl-CoA N-acyltransferases (Nat)"/>
    <property type="match status" value="1"/>
</dbReference>
<sequence length="193" mass="21821">MHLSLEHLTTDFLPEIVALDRACFGKLWSTEQYQREFDSPNSDILTLLRVDSREILAYGCVWEIVDEAHITIVAVHPAQRQQGFGKLMLWGLLQAAIIRQLARATLEVRATNTTAIQLYEQFGFETAGRRKKYYADTGEDALILWKGGLRNSTCHKQLTAVRQNLYQKFQQQSFDLIVSLDTAGNTEIGSAAS</sequence>
<evidence type="ECO:0000256" key="4">
    <source>
        <dbReference type="ARBA" id="ARBA00023315"/>
    </source>
</evidence>
<evidence type="ECO:0000313" key="7">
    <source>
        <dbReference type="Proteomes" id="UP000625316"/>
    </source>
</evidence>
<feature type="domain" description="N-acetyltransferase" evidence="5">
    <location>
        <begin position="3"/>
        <end position="149"/>
    </location>
</feature>
<dbReference type="RefSeq" id="WP_264325703.1">
    <property type="nucleotide sequence ID" value="NZ_JADEXQ010000046.1"/>
</dbReference>